<sequence length="61" mass="6902">MWLEKIQPIYGLRIWQNREGWKAALSTSAIALGVILPSQIYREKAHNCTFNISRSVVGAQS</sequence>
<organism evidence="1 2">
    <name type="scientific">Penstemon smallii</name>
    <dbReference type="NCBI Taxonomy" id="265156"/>
    <lineage>
        <taxon>Eukaryota</taxon>
        <taxon>Viridiplantae</taxon>
        <taxon>Streptophyta</taxon>
        <taxon>Embryophyta</taxon>
        <taxon>Tracheophyta</taxon>
        <taxon>Spermatophyta</taxon>
        <taxon>Magnoliopsida</taxon>
        <taxon>eudicotyledons</taxon>
        <taxon>Gunneridae</taxon>
        <taxon>Pentapetalae</taxon>
        <taxon>asterids</taxon>
        <taxon>lamiids</taxon>
        <taxon>Lamiales</taxon>
        <taxon>Plantaginaceae</taxon>
        <taxon>Cheloneae</taxon>
        <taxon>Penstemon</taxon>
    </lineage>
</organism>
<accession>A0ABD3TUN0</accession>
<name>A0ABD3TUN0_9LAMI</name>
<dbReference type="AlphaFoldDB" id="A0ABD3TUN0"/>
<keyword evidence="2" id="KW-1185">Reference proteome</keyword>
<protein>
    <submittedName>
        <fullName evidence="1">Uncharacterized protein</fullName>
    </submittedName>
</protein>
<dbReference type="EMBL" id="JBJXBP010000003">
    <property type="protein sequence ID" value="KAL3839947.1"/>
    <property type="molecule type" value="Genomic_DNA"/>
</dbReference>
<gene>
    <name evidence="1" type="ORF">ACJIZ3_024538</name>
</gene>
<proteinExistence type="predicted"/>
<evidence type="ECO:0000313" key="2">
    <source>
        <dbReference type="Proteomes" id="UP001634393"/>
    </source>
</evidence>
<evidence type="ECO:0000313" key="1">
    <source>
        <dbReference type="EMBL" id="KAL3839947.1"/>
    </source>
</evidence>
<dbReference type="Proteomes" id="UP001634393">
    <property type="component" value="Unassembled WGS sequence"/>
</dbReference>
<comment type="caution">
    <text evidence="1">The sequence shown here is derived from an EMBL/GenBank/DDBJ whole genome shotgun (WGS) entry which is preliminary data.</text>
</comment>
<reference evidence="1 2" key="1">
    <citation type="submission" date="2024-12" db="EMBL/GenBank/DDBJ databases">
        <title>The unique morphological basis and parallel evolutionary history of personate flowers in Penstemon.</title>
        <authorList>
            <person name="Depatie T.H."/>
            <person name="Wessinger C.A."/>
        </authorList>
    </citation>
    <scope>NUCLEOTIDE SEQUENCE [LARGE SCALE GENOMIC DNA]</scope>
    <source>
        <strain evidence="1">WTNN_2</strain>
        <tissue evidence="1">Leaf</tissue>
    </source>
</reference>